<dbReference type="Proteomes" id="UP000191112">
    <property type="component" value="Unassembled WGS sequence"/>
</dbReference>
<dbReference type="PANTHER" id="PTHR40094">
    <property type="entry name" value="ALPHA-2-MACROGLOBULIN HOMOLOG"/>
    <property type="match status" value="1"/>
</dbReference>
<organism evidence="2 3">
    <name type="scientific">Soonwooa buanensis</name>
    <dbReference type="NCBI Taxonomy" id="619805"/>
    <lineage>
        <taxon>Bacteria</taxon>
        <taxon>Pseudomonadati</taxon>
        <taxon>Bacteroidota</taxon>
        <taxon>Flavobacteriia</taxon>
        <taxon>Flavobacteriales</taxon>
        <taxon>Weeksellaceae</taxon>
        <taxon>Chryseobacterium group</taxon>
        <taxon>Soonwooa</taxon>
    </lineage>
</organism>
<dbReference type="Gene3D" id="1.50.10.20">
    <property type="match status" value="1"/>
</dbReference>
<accession>A0A1T5GM25</accession>
<dbReference type="InterPro" id="IPR051802">
    <property type="entry name" value="YfhM-like"/>
</dbReference>
<dbReference type="RefSeq" id="WP_079668194.1">
    <property type="nucleotide sequence ID" value="NZ_FUYZ01000013.1"/>
</dbReference>
<dbReference type="EMBL" id="FUYZ01000013">
    <property type="protein sequence ID" value="SKC09466.1"/>
    <property type="molecule type" value="Genomic_DNA"/>
</dbReference>
<dbReference type="AlphaFoldDB" id="A0A1T5GM25"/>
<gene>
    <name evidence="2" type="ORF">SAMN05660477_02975</name>
</gene>
<evidence type="ECO:0000313" key="3">
    <source>
        <dbReference type="Proteomes" id="UP000191112"/>
    </source>
</evidence>
<dbReference type="STRING" id="619805.SAMN05660477_02975"/>
<sequence>MLVTETLPIFIKEGQNKTFTMNSLLNDTSTSAANFNLTVEMTTNPLWFAVMSIPYLRTYPHECSEQLFSRLYGNMLSTYIMNSSPKIKKIFDEFNAKETPTNPLEANQELKTVLLEETPWLSSIKDEKEQMKQLAVFFNLNKMQRDLKKAQRDLVDRQNPDGSFSWFPGGNKDKTVSGHILAGFGKLDKMLKGQSDEFFTNQINKVISNSIDYLDKEYSDQLIEDRKTSVKLDLNDYTSYFYYRSYWTKKKEIPSELKKVLTTVAKSYAENFDDYSLYHQAMITTFLQRFGYKDLAKQCVATLKKSAKTTEENGMYWINNPYGWYWYQAPIETQAMLIEAFAEATPEDTKSVEEMKIWLLRNKQTESWGTTKSTTEAVYALLNYGKSWVDSEKGITMKLGETILDQNTQGAKTSEAGFFKKSYYWKDITPDKAKLEINKTSPGAAWGGMYRLYYENMDKIMAHNSSNVTIEKQLFVKTNEGSETKLREVTTSQPIHLGDIVVVRLVIKTDRDMEYIHLKDLRASGFEPVNVLSTYKWQNGAGYYESTKDAATHFFFSSLPKGVYTFEYQLKANNIGEFSDGITTFQNMYAPAMSAHTEGKHVTIVK</sequence>
<protein>
    <recommendedName>
        <fullName evidence="1">Bacterial alpha-2-macroglobulin MG10 domain-containing protein</fullName>
    </recommendedName>
</protein>
<evidence type="ECO:0000313" key="2">
    <source>
        <dbReference type="EMBL" id="SKC09466.1"/>
    </source>
</evidence>
<proteinExistence type="predicted"/>
<reference evidence="2 3" key="1">
    <citation type="submission" date="2017-02" db="EMBL/GenBank/DDBJ databases">
        <authorList>
            <person name="Peterson S.W."/>
        </authorList>
    </citation>
    <scope>NUCLEOTIDE SEQUENCE [LARGE SCALE GENOMIC DNA]</scope>
    <source>
        <strain evidence="2 3">DSM 22323</strain>
    </source>
</reference>
<dbReference type="PANTHER" id="PTHR40094:SF1">
    <property type="entry name" value="UBIQUITIN DOMAIN-CONTAINING PROTEIN"/>
    <property type="match status" value="1"/>
</dbReference>
<dbReference type="InterPro" id="IPR041246">
    <property type="entry name" value="Bact_MG10"/>
</dbReference>
<dbReference type="SUPFAM" id="SSF48239">
    <property type="entry name" value="Terpenoid cyclases/Protein prenyltransferases"/>
    <property type="match status" value="1"/>
</dbReference>
<dbReference type="GO" id="GO:0004866">
    <property type="term" value="F:endopeptidase inhibitor activity"/>
    <property type="evidence" value="ECO:0007669"/>
    <property type="project" value="TreeGrafter"/>
</dbReference>
<dbReference type="InterPro" id="IPR008930">
    <property type="entry name" value="Terpenoid_cyclase/PrenylTrfase"/>
</dbReference>
<dbReference type="OrthoDB" id="9767116at2"/>
<feature type="domain" description="Bacterial alpha-2-macroglobulin MG10" evidence="1">
    <location>
        <begin position="469"/>
        <end position="591"/>
    </location>
</feature>
<name>A0A1T5GM25_9FLAO</name>
<evidence type="ECO:0000259" key="1">
    <source>
        <dbReference type="Pfam" id="PF17973"/>
    </source>
</evidence>
<keyword evidence="3" id="KW-1185">Reference proteome</keyword>
<dbReference type="Pfam" id="PF17973">
    <property type="entry name" value="bMG10"/>
    <property type="match status" value="1"/>
</dbReference>